<keyword evidence="4" id="KW-0813">Transport</keyword>
<evidence type="ECO:0000256" key="1">
    <source>
        <dbReference type="ARBA" id="ARBA00003195"/>
    </source>
</evidence>
<keyword evidence="12" id="KW-1185">Reference proteome</keyword>
<evidence type="ECO:0000256" key="2">
    <source>
        <dbReference type="ARBA" id="ARBA00004443"/>
    </source>
</evidence>
<comment type="similarity">
    <text evidence="3">Belongs to the complex I NDUFA2 subunit family.</text>
</comment>
<evidence type="ECO:0000259" key="10">
    <source>
        <dbReference type="SMART" id="SM00916"/>
    </source>
</evidence>
<dbReference type="InterPro" id="IPR007741">
    <property type="entry name" value="Ribosomal_mL43/mS25/NADH_DH"/>
</dbReference>
<dbReference type="Pfam" id="PF05047">
    <property type="entry name" value="L51_S25_CI-B8"/>
    <property type="match status" value="1"/>
</dbReference>
<keyword evidence="6" id="KW-0999">Mitochondrion inner membrane</keyword>
<dbReference type="Gene3D" id="3.40.30.10">
    <property type="entry name" value="Glutaredoxin"/>
    <property type="match status" value="1"/>
</dbReference>
<accession>A0ABP1FTQ8</accession>
<evidence type="ECO:0000313" key="11">
    <source>
        <dbReference type="EMBL" id="CAL5223280.1"/>
    </source>
</evidence>
<dbReference type="InterPro" id="IPR016464">
    <property type="entry name" value="NADH_Ub_cplx-1_asu_su-2"/>
</dbReference>
<keyword evidence="8" id="KW-0496">Mitochondrion</keyword>
<evidence type="ECO:0000313" key="12">
    <source>
        <dbReference type="Proteomes" id="UP001497392"/>
    </source>
</evidence>
<evidence type="ECO:0000256" key="8">
    <source>
        <dbReference type="ARBA" id="ARBA00023128"/>
    </source>
</evidence>
<sequence>MAWRSALSKNLQELRISLSQTSDGSQGVRDFVLASYQELKKANPKLPILVRESEQAEAKLTARYDFGAETAVSIEGMDKAGITKKLEELVKRGESMPRSTESEGAL</sequence>
<evidence type="ECO:0000256" key="7">
    <source>
        <dbReference type="ARBA" id="ARBA00022982"/>
    </source>
</evidence>
<evidence type="ECO:0000256" key="4">
    <source>
        <dbReference type="ARBA" id="ARBA00022448"/>
    </source>
</evidence>
<keyword evidence="7" id="KW-0249">Electron transport</keyword>
<protein>
    <submittedName>
        <fullName evidence="11">G5768 protein</fullName>
    </submittedName>
</protein>
<reference evidence="11 12" key="1">
    <citation type="submission" date="2024-06" db="EMBL/GenBank/DDBJ databases">
        <authorList>
            <person name="Kraege A."/>
            <person name="Thomma B."/>
        </authorList>
    </citation>
    <scope>NUCLEOTIDE SEQUENCE [LARGE SCALE GENOMIC DNA]</scope>
</reference>
<keyword evidence="5" id="KW-0679">Respiratory chain</keyword>
<comment type="subcellular location">
    <subcellularLocation>
        <location evidence="2">Mitochondrion inner membrane</location>
        <topology evidence="2">Peripheral membrane protein</topology>
        <orientation evidence="2">Matrix side</orientation>
    </subcellularLocation>
</comment>
<organism evidence="11 12">
    <name type="scientific">Coccomyxa viridis</name>
    <dbReference type="NCBI Taxonomy" id="1274662"/>
    <lineage>
        <taxon>Eukaryota</taxon>
        <taxon>Viridiplantae</taxon>
        <taxon>Chlorophyta</taxon>
        <taxon>core chlorophytes</taxon>
        <taxon>Trebouxiophyceae</taxon>
        <taxon>Trebouxiophyceae incertae sedis</taxon>
        <taxon>Coccomyxaceae</taxon>
        <taxon>Coccomyxa</taxon>
    </lineage>
</organism>
<evidence type="ECO:0000256" key="3">
    <source>
        <dbReference type="ARBA" id="ARBA00008939"/>
    </source>
</evidence>
<comment type="function">
    <text evidence="1">Accessory subunit of the mitochondrial membrane respiratory chain NADH dehydrogenase (Complex I), that is believed not to be involved in catalysis. Complex I functions in the transfer of electrons from NADH to the respiratory chain. The immediate electron acceptor for the enzyme is believed to be ubiquinone.</text>
</comment>
<name>A0ABP1FTQ8_9CHLO</name>
<dbReference type="Proteomes" id="UP001497392">
    <property type="component" value="Unassembled WGS sequence"/>
</dbReference>
<evidence type="ECO:0000256" key="9">
    <source>
        <dbReference type="ARBA" id="ARBA00023136"/>
    </source>
</evidence>
<feature type="domain" description="Ribosomal protein/NADH dehydrogenase" evidence="10">
    <location>
        <begin position="20"/>
        <end position="93"/>
    </location>
</feature>
<dbReference type="InterPro" id="IPR036249">
    <property type="entry name" value="Thioredoxin-like_sf"/>
</dbReference>
<dbReference type="SUPFAM" id="SSF52833">
    <property type="entry name" value="Thioredoxin-like"/>
    <property type="match status" value="1"/>
</dbReference>
<evidence type="ECO:0000256" key="5">
    <source>
        <dbReference type="ARBA" id="ARBA00022660"/>
    </source>
</evidence>
<comment type="caution">
    <text evidence="11">The sequence shown here is derived from an EMBL/GenBank/DDBJ whole genome shotgun (WGS) entry which is preliminary data.</text>
</comment>
<dbReference type="PANTHER" id="PTHR12878:SF0">
    <property type="entry name" value="NADH DEHYDROGENASE [UBIQUINONE] 1 ALPHA SUBCOMPLEX SUBUNIT 2"/>
    <property type="match status" value="1"/>
</dbReference>
<dbReference type="PIRSF" id="PIRSF005822">
    <property type="entry name" value="NDUA2"/>
    <property type="match status" value="1"/>
</dbReference>
<dbReference type="PANTHER" id="PTHR12878">
    <property type="entry name" value="NADH-UBIQUINONE OXIDOREDUCTASE B8 SUBUNIT"/>
    <property type="match status" value="1"/>
</dbReference>
<dbReference type="SMART" id="SM00916">
    <property type="entry name" value="L51_S25_CI-B8"/>
    <property type="match status" value="1"/>
</dbReference>
<gene>
    <name evidence="11" type="primary">g5768</name>
    <name evidence="11" type="ORF">VP750_LOCUS4939</name>
</gene>
<dbReference type="EMBL" id="CAXHTA020000008">
    <property type="protein sequence ID" value="CAL5223280.1"/>
    <property type="molecule type" value="Genomic_DNA"/>
</dbReference>
<proteinExistence type="inferred from homology"/>
<evidence type="ECO:0000256" key="6">
    <source>
        <dbReference type="ARBA" id="ARBA00022792"/>
    </source>
</evidence>
<keyword evidence="9" id="KW-0472">Membrane</keyword>